<dbReference type="Gene3D" id="1.10.357.10">
    <property type="entry name" value="Tetracycline Repressor, domain 2"/>
    <property type="match status" value="1"/>
</dbReference>
<dbReference type="AlphaFoldDB" id="A0A3L7ATH9"/>
<dbReference type="SUPFAM" id="SSF46689">
    <property type="entry name" value="Homeodomain-like"/>
    <property type="match status" value="1"/>
</dbReference>
<keyword evidence="5" id="KW-1185">Reference proteome</keyword>
<dbReference type="InterPro" id="IPR001647">
    <property type="entry name" value="HTH_TetR"/>
</dbReference>
<name>A0A3L7ATH9_9MICO</name>
<sequence>MPRITAPTVAEHRSRRRDELIQAATEELLESGVDAVTLARVGKRIGLARSSVYEYFNSATDLLAEIALGSFAEWTGEIERALAGSATASERLDGYIFTSLRLVAEGKHDVADALGGTRLPDYHRREVIELHVALMSPLRDAVDQMGVENPSLMVELIQGLVEAGSRRIARGDDYVRVARATISLVHSGLTPATGIDTAESAVSGTLAAAH</sequence>
<evidence type="ECO:0000256" key="2">
    <source>
        <dbReference type="PROSITE-ProRule" id="PRU00335"/>
    </source>
</evidence>
<organism evidence="4 5">
    <name type="scientific">Mycetocola lacteus</name>
    <dbReference type="NCBI Taxonomy" id="76637"/>
    <lineage>
        <taxon>Bacteria</taxon>
        <taxon>Bacillati</taxon>
        <taxon>Actinomycetota</taxon>
        <taxon>Actinomycetes</taxon>
        <taxon>Micrococcales</taxon>
        <taxon>Microbacteriaceae</taxon>
        <taxon>Mycetocola</taxon>
    </lineage>
</organism>
<dbReference type="RefSeq" id="WP_121687996.1">
    <property type="nucleotide sequence ID" value="NZ_RCUY01000005.1"/>
</dbReference>
<reference evidence="4 5" key="1">
    <citation type="submission" date="2018-10" db="EMBL/GenBank/DDBJ databases">
        <authorList>
            <person name="Li J."/>
        </authorList>
    </citation>
    <scope>NUCLEOTIDE SEQUENCE [LARGE SCALE GENOMIC DNA]</scope>
    <source>
        <strain evidence="4 5">JCM 11654</strain>
    </source>
</reference>
<evidence type="ECO:0000256" key="1">
    <source>
        <dbReference type="ARBA" id="ARBA00023125"/>
    </source>
</evidence>
<feature type="domain" description="HTH tetR-type" evidence="3">
    <location>
        <begin position="14"/>
        <end position="74"/>
    </location>
</feature>
<dbReference type="GO" id="GO:0000976">
    <property type="term" value="F:transcription cis-regulatory region binding"/>
    <property type="evidence" value="ECO:0007669"/>
    <property type="project" value="TreeGrafter"/>
</dbReference>
<evidence type="ECO:0000313" key="4">
    <source>
        <dbReference type="EMBL" id="RLP82850.1"/>
    </source>
</evidence>
<dbReference type="EMBL" id="RCUY01000005">
    <property type="protein sequence ID" value="RLP82850.1"/>
    <property type="molecule type" value="Genomic_DNA"/>
</dbReference>
<comment type="caution">
    <text evidence="4">The sequence shown here is derived from an EMBL/GenBank/DDBJ whole genome shotgun (WGS) entry which is preliminary data.</text>
</comment>
<dbReference type="GO" id="GO:0003700">
    <property type="term" value="F:DNA-binding transcription factor activity"/>
    <property type="evidence" value="ECO:0007669"/>
    <property type="project" value="TreeGrafter"/>
</dbReference>
<dbReference type="OrthoDB" id="4709704at2"/>
<dbReference type="PANTHER" id="PTHR30055:SF226">
    <property type="entry name" value="HTH-TYPE TRANSCRIPTIONAL REGULATOR PKSA"/>
    <property type="match status" value="1"/>
</dbReference>
<gene>
    <name evidence="4" type="ORF">D9V34_06235</name>
</gene>
<proteinExistence type="predicted"/>
<keyword evidence="1 2" id="KW-0238">DNA-binding</keyword>
<dbReference type="Pfam" id="PF00440">
    <property type="entry name" value="TetR_N"/>
    <property type="match status" value="1"/>
</dbReference>
<evidence type="ECO:0000259" key="3">
    <source>
        <dbReference type="PROSITE" id="PS50977"/>
    </source>
</evidence>
<evidence type="ECO:0000313" key="5">
    <source>
        <dbReference type="Proteomes" id="UP000269438"/>
    </source>
</evidence>
<dbReference type="PROSITE" id="PS50977">
    <property type="entry name" value="HTH_TETR_2"/>
    <property type="match status" value="1"/>
</dbReference>
<dbReference type="Proteomes" id="UP000269438">
    <property type="component" value="Unassembled WGS sequence"/>
</dbReference>
<protein>
    <submittedName>
        <fullName evidence="4">TetR/AcrR family transcriptional regulator</fullName>
    </submittedName>
</protein>
<accession>A0A3L7ATH9</accession>
<feature type="DNA-binding region" description="H-T-H motif" evidence="2">
    <location>
        <begin position="37"/>
        <end position="56"/>
    </location>
</feature>
<dbReference type="InterPro" id="IPR009057">
    <property type="entry name" value="Homeodomain-like_sf"/>
</dbReference>
<dbReference type="PRINTS" id="PR00455">
    <property type="entry name" value="HTHTETR"/>
</dbReference>
<dbReference type="PANTHER" id="PTHR30055">
    <property type="entry name" value="HTH-TYPE TRANSCRIPTIONAL REGULATOR RUTR"/>
    <property type="match status" value="1"/>
</dbReference>
<dbReference type="InterPro" id="IPR050109">
    <property type="entry name" value="HTH-type_TetR-like_transc_reg"/>
</dbReference>